<proteinExistence type="predicted"/>
<comment type="caution">
    <text evidence="2">The sequence shown here is derived from an EMBL/GenBank/DDBJ whole genome shotgun (WGS) entry which is preliminary data.</text>
</comment>
<evidence type="ECO:0008006" key="4">
    <source>
        <dbReference type="Google" id="ProtNLM"/>
    </source>
</evidence>
<accession>A0ABQ9G1T2</accession>
<evidence type="ECO:0000313" key="2">
    <source>
        <dbReference type="EMBL" id="KAJ8866440.1"/>
    </source>
</evidence>
<dbReference type="InterPro" id="IPR036397">
    <property type="entry name" value="RNaseH_sf"/>
</dbReference>
<feature type="compositionally biased region" description="Basic residues" evidence="1">
    <location>
        <begin position="7"/>
        <end position="16"/>
    </location>
</feature>
<dbReference type="Proteomes" id="UP001159363">
    <property type="component" value="Chromosome 15"/>
</dbReference>
<evidence type="ECO:0000313" key="3">
    <source>
        <dbReference type="Proteomes" id="UP001159363"/>
    </source>
</evidence>
<feature type="compositionally biased region" description="Basic and acidic residues" evidence="1">
    <location>
        <begin position="17"/>
        <end position="35"/>
    </location>
</feature>
<organism evidence="2 3">
    <name type="scientific">Dryococelus australis</name>
    <dbReference type="NCBI Taxonomy" id="614101"/>
    <lineage>
        <taxon>Eukaryota</taxon>
        <taxon>Metazoa</taxon>
        <taxon>Ecdysozoa</taxon>
        <taxon>Arthropoda</taxon>
        <taxon>Hexapoda</taxon>
        <taxon>Insecta</taxon>
        <taxon>Pterygota</taxon>
        <taxon>Neoptera</taxon>
        <taxon>Polyneoptera</taxon>
        <taxon>Phasmatodea</taxon>
        <taxon>Verophasmatodea</taxon>
        <taxon>Anareolatae</taxon>
        <taxon>Phasmatidae</taxon>
        <taxon>Eurycanthinae</taxon>
        <taxon>Dryococelus</taxon>
    </lineage>
</organism>
<feature type="region of interest" description="Disordered" evidence="1">
    <location>
        <begin position="1"/>
        <end position="102"/>
    </location>
</feature>
<evidence type="ECO:0000256" key="1">
    <source>
        <dbReference type="SAM" id="MobiDB-lite"/>
    </source>
</evidence>
<protein>
    <recommendedName>
        <fullName evidence="4">Transposase</fullName>
    </recommendedName>
</protein>
<name>A0ABQ9G1T2_9NEOP</name>
<reference evidence="2 3" key="1">
    <citation type="submission" date="2023-02" db="EMBL/GenBank/DDBJ databases">
        <title>LHISI_Scaffold_Assembly.</title>
        <authorList>
            <person name="Stuart O.P."/>
            <person name="Cleave R."/>
            <person name="Magrath M.J.L."/>
            <person name="Mikheyev A.S."/>
        </authorList>
    </citation>
    <scope>NUCLEOTIDE SEQUENCE [LARGE SCALE GENOMIC DNA]</scope>
    <source>
        <strain evidence="2">Daus_M_001</strain>
        <tissue evidence="2">Leg muscle</tissue>
    </source>
</reference>
<dbReference type="EMBL" id="JARBHB010000016">
    <property type="protein sequence ID" value="KAJ8866440.1"/>
    <property type="molecule type" value="Genomic_DNA"/>
</dbReference>
<gene>
    <name evidence="2" type="ORF">PR048_032283</name>
</gene>
<keyword evidence="3" id="KW-1185">Reference proteome</keyword>
<dbReference type="Gene3D" id="3.30.420.10">
    <property type="entry name" value="Ribonuclease H-like superfamily/Ribonuclease H"/>
    <property type="match status" value="1"/>
</dbReference>
<sequence length="416" mass="47036">MSAYSRQKAKSKYRNRIRLERAPQKQSSDTHKTPYDRLLSQLDRRTEENYRPAGVRGRTQRSLAAPRGTVVGKMRGPPNSVGAEEPSAPASGRAQERHLSSVDRDCRRAVGRLAQQARVGGLRVERLLLPRVRRRADELPHVGRNEPGVDLPRVVEAGEPAHQESDDHDDEGAYSPVQHVRQPVEEEDSVHPRMTMPGPLFQTLLCSGTPIELARPDLNPIEHLWDELDRRMRAREARPKSIAQLMEWLQEEWRRIPVDVLQTLVESMPDRVAAVIAAREPDRTGSRQVLIYEWTSSWGLRKPRAEPPKMKQTDTENRVTVMLWVATLITGVQSQNVVTGFQGRNRTLERSVVIRASFIGQREMRVGKQAVSRGFPGSEDYPAHEDNAGYGSSNCSLENIDHCITFHLAITKACSR</sequence>